<dbReference type="EMBL" id="CP045652">
    <property type="protein sequence ID" value="QGA26818.1"/>
    <property type="molecule type" value="Genomic_DNA"/>
</dbReference>
<dbReference type="InterPro" id="IPR003646">
    <property type="entry name" value="SH3-like_bac-type"/>
</dbReference>
<dbReference type="Pfam" id="PF08239">
    <property type="entry name" value="SH3_3"/>
    <property type="match status" value="1"/>
</dbReference>
<feature type="chain" id="PRO_5024812993" evidence="1">
    <location>
        <begin position="31"/>
        <end position="296"/>
    </location>
</feature>
<reference evidence="3 4" key="1">
    <citation type="submission" date="2019-10" db="EMBL/GenBank/DDBJ databases">
        <authorList>
            <person name="Dong K."/>
        </authorList>
    </citation>
    <scope>NUCLEOTIDE SEQUENCE [LARGE SCALE GENOMIC DNA]</scope>
    <source>
        <strain evidence="4">dk4302</strain>
    </source>
</reference>
<dbReference type="Proteomes" id="UP000326921">
    <property type="component" value="Chromosome"/>
</dbReference>
<name>A0A5Q0QG28_9SPHI</name>
<keyword evidence="1" id="KW-0732">Signal</keyword>
<evidence type="ECO:0000259" key="2">
    <source>
        <dbReference type="Pfam" id="PF08239"/>
    </source>
</evidence>
<evidence type="ECO:0000313" key="4">
    <source>
        <dbReference type="Proteomes" id="UP000326921"/>
    </source>
</evidence>
<keyword evidence="4" id="KW-1185">Reference proteome</keyword>
<accession>A0A5Q0QG28</accession>
<dbReference type="AlphaFoldDB" id="A0A5Q0QG28"/>
<proteinExistence type="predicted"/>
<dbReference type="KEGG" id="sphe:GFH32_11015"/>
<dbReference type="Gene3D" id="2.30.30.40">
    <property type="entry name" value="SH3 Domains"/>
    <property type="match status" value="1"/>
</dbReference>
<gene>
    <name evidence="3" type="ORF">GFH32_11015</name>
</gene>
<organism evidence="3 4">
    <name type="scientific">Sphingobacterium zhuxiongii</name>
    <dbReference type="NCBI Taxonomy" id="2662364"/>
    <lineage>
        <taxon>Bacteria</taxon>
        <taxon>Pseudomonadati</taxon>
        <taxon>Bacteroidota</taxon>
        <taxon>Sphingobacteriia</taxon>
        <taxon>Sphingobacteriales</taxon>
        <taxon>Sphingobacteriaceae</taxon>
        <taxon>Sphingobacterium</taxon>
    </lineage>
</organism>
<feature type="domain" description="SH3b" evidence="2">
    <location>
        <begin position="61"/>
        <end position="120"/>
    </location>
</feature>
<sequence length="296" mass="34176">MKNKSIPVINKYLFLCFSFLFILSLQQVHAQEEAAAYEVIEDFNLWQTHKDKEATIFANMAYIRQKPSTKSSLIDSIPVGTAIRFLEDEGLNRTEIRGMNLPWYKISYEINKEKRSGYIWLGLVALDCKKDPKSGNSFLYGISWTNNEQSYDWIEAKVIDKNNQLIQKHGFAHYMGEQSFAHSEFTEDKRLKDTKAIYSIIFAGEACGIPTVIYGYAWDGTNLHSLPKVSSVSDAGIYYYSEELDFPKQTKQGNQLIVKKIEEGEVIDDSKDELEYKVKKSEEHYSWDGKTYQKVN</sequence>
<protein>
    <submittedName>
        <fullName evidence="3">SH3 domain-containing protein</fullName>
    </submittedName>
</protein>
<feature type="signal peptide" evidence="1">
    <location>
        <begin position="1"/>
        <end position="30"/>
    </location>
</feature>
<evidence type="ECO:0000256" key="1">
    <source>
        <dbReference type="SAM" id="SignalP"/>
    </source>
</evidence>
<dbReference type="RefSeq" id="WP_153511666.1">
    <property type="nucleotide sequence ID" value="NZ_CP045652.1"/>
</dbReference>
<evidence type="ECO:0000313" key="3">
    <source>
        <dbReference type="EMBL" id="QGA26818.1"/>
    </source>
</evidence>